<dbReference type="GeneID" id="27321948"/>
<protein>
    <submittedName>
        <fullName evidence="4">Uncharacterized protein</fullName>
    </submittedName>
</protein>
<feature type="compositionally biased region" description="Low complexity" evidence="1">
    <location>
        <begin position="214"/>
        <end position="227"/>
    </location>
</feature>
<dbReference type="Proteomes" id="UP000054302">
    <property type="component" value="Unassembled WGS sequence"/>
</dbReference>
<feature type="domain" description="PEX14-like helix-turn-helix" evidence="3">
    <location>
        <begin position="18"/>
        <end position="91"/>
    </location>
</feature>
<feature type="compositionally biased region" description="Low complexity" evidence="1">
    <location>
        <begin position="123"/>
        <end position="147"/>
    </location>
</feature>
<evidence type="ECO:0000313" key="4">
    <source>
        <dbReference type="EMBL" id="KIV92839.1"/>
    </source>
</evidence>
<feature type="region of interest" description="Disordered" evidence="1">
    <location>
        <begin position="87"/>
        <end position="156"/>
    </location>
</feature>
<dbReference type="VEuPathDB" id="FungiDB:PV10_04103"/>
<sequence length="286" mass="30370">MATSTTPSHPHPVPTEAQIFEALSRYPFDADSEYQLGLSAILGHPETPATREELVEKADLVRSAECFYFERKYNLPTPIDARAYSTWQNTRSSSQAQPTSQSSPQTQQSPAPPPAHTDSSLDAQSSQQTANTSSSSTLSPNPQPQSTADEPPPYPTSFAAIVDLITRNIPVPGIEEIPTTVLEPGSSKIDKTPRRRKPWEKDGADAVTESGVGESTESTAASSTVAEQLDHPEAGQAVKSSVDPSASAVQNTASQVDVNGHRETGTGVVNILKPNAIPDSGLLGKD</sequence>
<dbReference type="AlphaFoldDB" id="A0A0D1ZG68"/>
<keyword evidence="5" id="KW-1185">Reference proteome</keyword>
<dbReference type="OMA" id="EPAYPIG"/>
<dbReference type="RefSeq" id="XP_016224413.1">
    <property type="nucleotide sequence ID" value="XM_016368625.1"/>
</dbReference>
<dbReference type="PANTHER" id="PTHR36855">
    <property type="entry name" value="CHROMOSOME 10, WHOLE GENOME SHOTGUN SEQUENCE"/>
    <property type="match status" value="1"/>
</dbReference>
<evidence type="ECO:0000259" key="3">
    <source>
        <dbReference type="Pfam" id="PF25871"/>
    </source>
</evidence>
<dbReference type="InterPro" id="IPR058841">
    <property type="entry name" value="HTH_76"/>
</dbReference>
<feature type="compositionally biased region" description="Low complexity" evidence="1">
    <location>
        <begin position="92"/>
        <end position="109"/>
    </location>
</feature>
<evidence type="ECO:0000313" key="5">
    <source>
        <dbReference type="Proteomes" id="UP000054302"/>
    </source>
</evidence>
<dbReference type="PANTHER" id="PTHR36855:SF1">
    <property type="entry name" value="PEROXISOME MEMBRANE ANCHOR PROTEIN PEX14P N-TERMINAL DOMAIN-CONTAINING PROTEIN"/>
    <property type="match status" value="1"/>
</dbReference>
<feature type="domain" description="Peroxisomal membrane protein PEX14-like KPWE" evidence="2">
    <location>
        <begin position="153"/>
        <end position="201"/>
    </location>
</feature>
<gene>
    <name evidence="4" type="ORF">PV10_04103</name>
</gene>
<dbReference type="Pfam" id="PF17733">
    <property type="entry name" value="KPWE_dom"/>
    <property type="match status" value="1"/>
</dbReference>
<dbReference type="OrthoDB" id="9936937at2759"/>
<dbReference type="STRING" id="212818.A0A0D1ZG68"/>
<proteinExistence type="predicted"/>
<accession>A0A0D1ZG68</accession>
<reference evidence="4 5" key="1">
    <citation type="submission" date="2015-01" db="EMBL/GenBank/DDBJ databases">
        <title>The Genome Sequence of Exophiala mesophila CBS40295.</title>
        <authorList>
            <consortium name="The Broad Institute Genomics Platform"/>
            <person name="Cuomo C."/>
            <person name="de Hoog S."/>
            <person name="Gorbushina A."/>
            <person name="Stielow B."/>
            <person name="Teixiera M."/>
            <person name="Abouelleil A."/>
            <person name="Chapman S.B."/>
            <person name="Priest M."/>
            <person name="Young S.K."/>
            <person name="Wortman J."/>
            <person name="Nusbaum C."/>
            <person name="Birren B."/>
        </authorList>
    </citation>
    <scope>NUCLEOTIDE SEQUENCE [LARGE SCALE GENOMIC DNA]</scope>
    <source>
        <strain evidence="4 5">CBS 40295</strain>
    </source>
</reference>
<evidence type="ECO:0000259" key="2">
    <source>
        <dbReference type="Pfam" id="PF17733"/>
    </source>
</evidence>
<feature type="compositionally biased region" description="Polar residues" evidence="1">
    <location>
        <begin position="238"/>
        <end position="257"/>
    </location>
</feature>
<feature type="region of interest" description="Disordered" evidence="1">
    <location>
        <begin position="180"/>
        <end position="265"/>
    </location>
</feature>
<dbReference type="InterPro" id="IPR040554">
    <property type="entry name" value="KPWE_PEX14_dom"/>
</dbReference>
<evidence type="ECO:0000256" key="1">
    <source>
        <dbReference type="SAM" id="MobiDB-lite"/>
    </source>
</evidence>
<dbReference type="Pfam" id="PF25871">
    <property type="entry name" value="HTH_76"/>
    <property type="match status" value="1"/>
</dbReference>
<organism evidence="4 5">
    <name type="scientific">Exophiala mesophila</name>
    <name type="common">Black yeast-like fungus</name>
    <dbReference type="NCBI Taxonomy" id="212818"/>
    <lineage>
        <taxon>Eukaryota</taxon>
        <taxon>Fungi</taxon>
        <taxon>Dikarya</taxon>
        <taxon>Ascomycota</taxon>
        <taxon>Pezizomycotina</taxon>
        <taxon>Eurotiomycetes</taxon>
        <taxon>Chaetothyriomycetidae</taxon>
        <taxon>Chaetothyriales</taxon>
        <taxon>Herpotrichiellaceae</taxon>
        <taxon>Exophiala</taxon>
    </lineage>
</organism>
<dbReference type="HOGENOM" id="CLU_070882_2_0_1"/>
<name>A0A0D1ZG68_EXOME</name>
<dbReference type="EMBL" id="KN847522">
    <property type="protein sequence ID" value="KIV92839.1"/>
    <property type="molecule type" value="Genomic_DNA"/>
</dbReference>